<accession>A0ACC3A0N2</accession>
<dbReference type="Proteomes" id="UP001172386">
    <property type="component" value="Unassembled WGS sequence"/>
</dbReference>
<dbReference type="EMBL" id="JAPDRQ010000146">
    <property type="protein sequence ID" value="KAJ9653642.1"/>
    <property type="molecule type" value="Genomic_DNA"/>
</dbReference>
<sequence length="737" mass="84172">MSRGNTEDLDNNLFYRTFYRGLDENTNEADPATIPDEDKIADEEYQKTNLIDSFGLRLREQTEFRDKDVIVQTYCVADGQGIPKEDQKNWFRSELRFVSLILPADAAHPKGSKAPILSVSWAPWFYLIASWSAQDGQFRYYARDEIQPPSPKKPRAWIYLCNSEDAFDEKGKSYLGPLNGHVNGGLVMKEIHKPWLHWLVGGRGVFELLTNELSKELSEATWLTAPNYPPLYGASVQSGEAFERIVLDSLRMWFDRRQQKDFLNDDGSPKKSPLHVQRWAAHFLLTTNINIIAVPTSVTAIPSDFFFNYDMLRGYGDLLPNSIQLTEQWQKTHPYTGTYLSDMSKKYKSWLDHPFDDARPEEWYQEYDLPSFGYDNGTYLWAARKLKLCTLQEVPAGTQDAVCFKRDTLAGGVFMGTLQDGKQRIDGGEDIYFAVTRWGEGDNPWVILQSSVEDAMGVWTAQKMFVGAESPRTRCRLFSDAVFNALTMVDFWNPVFSWRRLRLMQYIPVDTELVGPSFDPVVNEEVYTYSLEQRFIKNIKDAMSHWESEYDSPEKEFLNNLGADEKGLPVIAHQTRIFIYATKVSNNLSSSDYVLDYLKLAESRRRLFRPLPQNFFGSNLPYCLGIDPEEPFLEMTEEGTVREIPATGDRYLKEWLGGLAGSNPTVIPEAQKRRDRIDEGKPPLPRTGIPRAATMRMACQKSIFTTNARIGGGCPFMSRPKVESGKPIHTAAVQAHT</sequence>
<keyword evidence="2" id="KW-1185">Reference proteome</keyword>
<organism evidence="1 2">
    <name type="scientific">Neophaeococcomyces mojaviensis</name>
    <dbReference type="NCBI Taxonomy" id="3383035"/>
    <lineage>
        <taxon>Eukaryota</taxon>
        <taxon>Fungi</taxon>
        <taxon>Dikarya</taxon>
        <taxon>Ascomycota</taxon>
        <taxon>Pezizomycotina</taxon>
        <taxon>Eurotiomycetes</taxon>
        <taxon>Chaetothyriomycetidae</taxon>
        <taxon>Chaetothyriales</taxon>
        <taxon>Chaetothyriales incertae sedis</taxon>
        <taxon>Neophaeococcomyces</taxon>
    </lineage>
</organism>
<protein>
    <submittedName>
        <fullName evidence="1">Uncharacterized protein</fullName>
    </submittedName>
</protein>
<evidence type="ECO:0000313" key="1">
    <source>
        <dbReference type="EMBL" id="KAJ9653642.1"/>
    </source>
</evidence>
<evidence type="ECO:0000313" key="2">
    <source>
        <dbReference type="Proteomes" id="UP001172386"/>
    </source>
</evidence>
<comment type="caution">
    <text evidence="1">The sequence shown here is derived from an EMBL/GenBank/DDBJ whole genome shotgun (WGS) entry which is preliminary data.</text>
</comment>
<name>A0ACC3A0N2_9EURO</name>
<proteinExistence type="predicted"/>
<reference evidence="1" key="1">
    <citation type="submission" date="2022-10" db="EMBL/GenBank/DDBJ databases">
        <title>Culturing micro-colonial fungi from biological soil crusts in the Mojave desert and describing Neophaeococcomyces mojavensis, and introducing the new genera and species Taxawa tesnikishii.</title>
        <authorList>
            <person name="Kurbessoian T."/>
            <person name="Stajich J.E."/>
        </authorList>
    </citation>
    <scope>NUCLEOTIDE SEQUENCE</scope>
    <source>
        <strain evidence="1">JES_112</strain>
    </source>
</reference>
<gene>
    <name evidence="1" type="ORF">H2198_007193</name>
</gene>